<reference evidence="2" key="1">
    <citation type="submission" date="2020-03" db="EMBL/GenBank/DDBJ databases">
        <title>The deep terrestrial virosphere.</title>
        <authorList>
            <person name="Holmfeldt K."/>
            <person name="Nilsson E."/>
            <person name="Simone D."/>
            <person name="Lopez-Fernandez M."/>
            <person name="Wu X."/>
            <person name="de Brujin I."/>
            <person name="Lundin D."/>
            <person name="Andersson A."/>
            <person name="Bertilsson S."/>
            <person name="Dopson M."/>
        </authorList>
    </citation>
    <scope>NUCLEOTIDE SEQUENCE</scope>
    <source>
        <strain evidence="1">MM171A00678</strain>
        <strain evidence="2">MM171B01174</strain>
    </source>
</reference>
<organism evidence="2">
    <name type="scientific">viral metagenome</name>
    <dbReference type="NCBI Taxonomy" id="1070528"/>
    <lineage>
        <taxon>unclassified sequences</taxon>
        <taxon>metagenomes</taxon>
        <taxon>organismal metagenomes</taxon>
    </lineage>
</organism>
<dbReference type="AlphaFoldDB" id="A0A6M3M5X7"/>
<name>A0A6M3M5X7_9ZZZZ</name>
<protein>
    <submittedName>
        <fullName evidence="2">Uncharacterized protein</fullName>
    </submittedName>
</protein>
<proteinExistence type="predicted"/>
<gene>
    <name evidence="1" type="ORF">MM171A00678_0017</name>
    <name evidence="2" type="ORF">MM171B01174_0012</name>
</gene>
<evidence type="ECO:0000313" key="1">
    <source>
        <dbReference type="EMBL" id="QJB00158.1"/>
    </source>
</evidence>
<sequence length="93" mass="10684">MRQHSIRFEVLLAMLKYLEDMPPQSKTQVVCASRTTPAKAREIFADAMAAEYIEPSEIEPRCYTISGAGKEFLRIANRLYFTLGWVLKGDEKR</sequence>
<dbReference type="EMBL" id="MT143793">
    <property type="protein sequence ID" value="QJB02574.1"/>
    <property type="molecule type" value="Genomic_DNA"/>
</dbReference>
<evidence type="ECO:0000313" key="2">
    <source>
        <dbReference type="EMBL" id="QJB02574.1"/>
    </source>
</evidence>
<accession>A0A6M3M5X7</accession>
<dbReference type="EMBL" id="MT143683">
    <property type="protein sequence ID" value="QJB00158.1"/>
    <property type="molecule type" value="Genomic_DNA"/>
</dbReference>